<dbReference type="AlphaFoldDB" id="A0AAV4U213"/>
<proteinExistence type="predicted"/>
<organism evidence="1 2">
    <name type="scientific">Caerostris extrusa</name>
    <name type="common">Bark spider</name>
    <name type="synonym">Caerostris bankana</name>
    <dbReference type="NCBI Taxonomy" id="172846"/>
    <lineage>
        <taxon>Eukaryota</taxon>
        <taxon>Metazoa</taxon>
        <taxon>Ecdysozoa</taxon>
        <taxon>Arthropoda</taxon>
        <taxon>Chelicerata</taxon>
        <taxon>Arachnida</taxon>
        <taxon>Araneae</taxon>
        <taxon>Araneomorphae</taxon>
        <taxon>Entelegynae</taxon>
        <taxon>Araneoidea</taxon>
        <taxon>Araneidae</taxon>
        <taxon>Caerostris</taxon>
    </lineage>
</organism>
<gene>
    <name evidence="1" type="ORF">CEXT_93451</name>
</gene>
<evidence type="ECO:0000313" key="2">
    <source>
        <dbReference type="Proteomes" id="UP001054945"/>
    </source>
</evidence>
<comment type="caution">
    <text evidence="1">The sequence shown here is derived from an EMBL/GenBank/DDBJ whole genome shotgun (WGS) entry which is preliminary data.</text>
</comment>
<protein>
    <submittedName>
        <fullName evidence="1">Uncharacterized protein</fullName>
    </submittedName>
</protein>
<dbReference type="Proteomes" id="UP001054945">
    <property type="component" value="Unassembled WGS sequence"/>
</dbReference>
<reference evidence="1 2" key="1">
    <citation type="submission" date="2021-06" db="EMBL/GenBank/DDBJ databases">
        <title>Caerostris extrusa draft genome.</title>
        <authorList>
            <person name="Kono N."/>
            <person name="Arakawa K."/>
        </authorList>
    </citation>
    <scope>NUCLEOTIDE SEQUENCE [LARGE SCALE GENOMIC DNA]</scope>
</reference>
<accession>A0AAV4U213</accession>
<keyword evidence="2" id="KW-1185">Reference proteome</keyword>
<name>A0AAV4U213_CAEEX</name>
<sequence length="71" mass="8004">MTWWIARLIFRLGKLETKNVHEESVLPDGSTDSSFLEVQARRAESLAADRRNKSIIMSNCMSHDNGLIGLS</sequence>
<evidence type="ECO:0000313" key="1">
    <source>
        <dbReference type="EMBL" id="GIY51816.1"/>
    </source>
</evidence>
<dbReference type="EMBL" id="BPLR01012166">
    <property type="protein sequence ID" value="GIY51816.1"/>
    <property type="molecule type" value="Genomic_DNA"/>
</dbReference>